<keyword evidence="2" id="KW-1185">Reference proteome</keyword>
<evidence type="ECO:0000313" key="2">
    <source>
        <dbReference type="Proteomes" id="UP000642748"/>
    </source>
</evidence>
<dbReference type="Proteomes" id="UP000642748">
    <property type="component" value="Unassembled WGS sequence"/>
</dbReference>
<proteinExistence type="predicted"/>
<name>A0A8J3QSN0_9ACTN</name>
<sequence>MQAPEPGGAEWLAPPRLGTLGDLPLEVHAVNATAVNTAAVSSPILMAVRSTRMTVTRALHAM</sequence>
<dbReference type="RefSeq" id="WP_203920291.1">
    <property type="nucleotide sequence ID" value="NZ_BONZ01000045.1"/>
</dbReference>
<gene>
    <name evidence="1" type="ORF">Raf01_48970</name>
</gene>
<dbReference type="EMBL" id="BONZ01000045">
    <property type="protein sequence ID" value="GIH16725.1"/>
    <property type="molecule type" value="Genomic_DNA"/>
</dbReference>
<evidence type="ECO:0000313" key="1">
    <source>
        <dbReference type="EMBL" id="GIH16725.1"/>
    </source>
</evidence>
<accession>A0A8J3QSN0</accession>
<reference evidence="1" key="1">
    <citation type="submission" date="2021-01" db="EMBL/GenBank/DDBJ databases">
        <title>Whole genome shotgun sequence of Rugosimonospora africana NBRC 104875.</title>
        <authorList>
            <person name="Komaki H."/>
            <person name="Tamura T."/>
        </authorList>
    </citation>
    <scope>NUCLEOTIDE SEQUENCE</scope>
    <source>
        <strain evidence="1">NBRC 104875</strain>
    </source>
</reference>
<organism evidence="1 2">
    <name type="scientific">Rugosimonospora africana</name>
    <dbReference type="NCBI Taxonomy" id="556532"/>
    <lineage>
        <taxon>Bacteria</taxon>
        <taxon>Bacillati</taxon>
        <taxon>Actinomycetota</taxon>
        <taxon>Actinomycetes</taxon>
        <taxon>Micromonosporales</taxon>
        <taxon>Micromonosporaceae</taxon>
        <taxon>Rugosimonospora</taxon>
    </lineage>
</organism>
<comment type="caution">
    <text evidence="1">The sequence shown here is derived from an EMBL/GenBank/DDBJ whole genome shotgun (WGS) entry which is preliminary data.</text>
</comment>
<protein>
    <submittedName>
        <fullName evidence="1">Uncharacterized protein</fullName>
    </submittedName>
</protein>
<dbReference type="AlphaFoldDB" id="A0A8J3QSN0"/>